<accession>A0A1H3P588</accession>
<feature type="region of interest" description="Disordered" evidence="1">
    <location>
        <begin position="363"/>
        <end position="390"/>
    </location>
</feature>
<dbReference type="InterPro" id="IPR043766">
    <property type="entry name" value="BfmA-like"/>
</dbReference>
<sequence length="390" mass="43719">MYAKILNPATNGRKVYANNGSARRATNYLEKEAKESGKPGAEFFGTEEAGKLSADQVVDMLDNNHKGLRADAVKFHSLVLSPSQEELALMGNDPQKLQQFTRTAMQLYAGNFNLKDGRELGEKELVWAATIHTERKNRGDDEGRQGELKPGFQTHTHMLVSARDREQKITLNPLGAADRFNRVSFQSAVHVEMDLAVGRVSIGAEKGAAGRRQRLEYERGADIQAKARERPKKELTPEQVQKKFDRLDGQVARVNSKLIAAAHLDPEQVKDAARERKFDNVFYNRLGKIERNAEKGNLTREPIEYLRTGKVQPGPQLDDWQPASAPPDMSAKLQRVLNKEPSYHATSAIPAIERSINKLAAALKPASRSQDMRSEEEKIRELNKGQEFEL</sequence>
<evidence type="ECO:0000313" key="3">
    <source>
        <dbReference type="Proteomes" id="UP000199249"/>
    </source>
</evidence>
<dbReference type="Proteomes" id="UP000199249">
    <property type="component" value="Unassembled WGS sequence"/>
</dbReference>
<proteinExistence type="predicted"/>
<gene>
    <name evidence="2" type="ORF">SAMN04488069_12214</name>
</gene>
<evidence type="ECO:0000313" key="2">
    <source>
        <dbReference type="EMBL" id="SDY96277.1"/>
    </source>
</evidence>
<dbReference type="EMBL" id="FNOV01000022">
    <property type="protein sequence ID" value="SDY96277.1"/>
    <property type="molecule type" value="Genomic_DNA"/>
</dbReference>
<feature type="compositionally biased region" description="Basic and acidic residues" evidence="1">
    <location>
        <begin position="370"/>
        <end position="390"/>
    </location>
</feature>
<evidence type="ECO:0000256" key="1">
    <source>
        <dbReference type="SAM" id="MobiDB-lite"/>
    </source>
</evidence>
<dbReference type="AlphaFoldDB" id="A0A1H3P588"/>
<reference evidence="3" key="1">
    <citation type="submission" date="2016-10" db="EMBL/GenBank/DDBJ databases">
        <authorList>
            <person name="Varghese N."/>
            <person name="Submissions S."/>
        </authorList>
    </citation>
    <scope>NUCLEOTIDE SEQUENCE [LARGE SCALE GENOMIC DNA]</scope>
    <source>
        <strain evidence="3">CGMCC 1.8975</strain>
    </source>
</reference>
<organism evidence="2 3">
    <name type="scientific">Hymenobacter psychrophilus</name>
    <dbReference type="NCBI Taxonomy" id="651662"/>
    <lineage>
        <taxon>Bacteria</taxon>
        <taxon>Pseudomonadati</taxon>
        <taxon>Bacteroidota</taxon>
        <taxon>Cytophagia</taxon>
        <taxon>Cytophagales</taxon>
        <taxon>Hymenobacteraceae</taxon>
        <taxon>Hymenobacter</taxon>
    </lineage>
</organism>
<dbReference type="Pfam" id="PF18976">
    <property type="entry name" value="DUF5712"/>
    <property type="match status" value="1"/>
</dbReference>
<protein>
    <submittedName>
        <fullName evidence="2">Uncharacterized protein</fullName>
    </submittedName>
</protein>
<keyword evidence="3" id="KW-1185">Reference proteome</keyword>
<dbReference type="STRING" id="651662.SAMN04488069_12214"/>
<dbReference type="RefSeq" id="WP_175471068.1">
    <property type="nucleotide sequence ID" value="NZ_FNOV01000022.1"/>
</dbReference>
<name>A0A1H3P588_9BACT</name>